<gene>
    <name evidence="2" type="ORF">EIP91_009963</name>
</gene>
<dbReference type="EMBL" id="RWJN01000588">
    <property type="protein sequence ID" value="TCD60500.1"/>
    <property type="molecule type" value="Genomic_DNA"/>
</dbReference>
<sequence length="701" mass="76338">MAKPASPGSFQDPFIVPSPNSFHRAARIKPTVKRAVWQKPLQFTRTPTSKEPLSAQSPANTTPSATITPVKATSGPIQLPTPSTDGKETKLPQPAPFKRAFSLTRFTDPLPTPRTPSCRLSVLEYDTPVPRTPLRFQVETLVAKEHIEVVPEAEVDVVAEVEVEVEKQIKPSRIPVWKGRKTGPSCPACGTRTWSTANTVNTENEKTVEFNTPDEGAKEAASPAGIPPFQSCDLSPEAAPVADPSAVCLPEPQNIADTITDAAEHPVGEASVTSPCEIELDITTLSGSDTDVDKVQDVVLSIDYAEEHEEQVEVEDATPVVEEKSSTPACSAVRESFEDLHLAEPSTTTPTTPPTLSELDTGRKSISEDRSVESEESTAVATTATPTTEPTHPIAHTPLKTTSYIVDWLKKITVPTPQPTQAVRREISVDYIQWQVLAELRQYHAEGRQLKPVNDLDPELAALSVDPDTENALQEASILEVLFENDTSFATTAEHPENEREGEAVVEISERENCFDAEEVVESQDKRFGGELTDAIRSVRQEDVAEMSLRLLETDESVPAFEDHFAADTMPPPVSTSLLEPALPPPVLSSIKARIFSLSRHANSAPPSFMPGAHVRKLRAPEWVDRSYVDPRTQREIEALRFRKAVEKGGETIVQTRAFGGKGVENRAPEVGEVKGKSGKKVMSLGAFALLMKYGRGKTAA</sequence>
<keyword evidence="3" id="KW-1185">Reference proteome</keyword>
<comment type="caution">
    <text evidence="2">The sequence shown here is derived from an EMBL/GenBank/DDBJ whole genome shotgun (WGS) entry which is preliminary data.</text>
</comment>
<dbReference type="Proteomes" id="UP000292702">
    <property type="component" value="Unassembled WGS sequence"/>
</dbReference>
<accession>A0A4R0R117</accession>
<proteinExistence type="predicted"/>
<evidence type="ECO:0000313" key="2">
    <source>
        <dbReference type="EMBL" id="TCD60500.1"/>
    </source>
</evidence>
<reference evidence="2 3" key="1">
    <citation type="submission" date="2018-11" db="EMBL/GenBank/DDBJ databases">
        <title>Genome assembly of Steccherinum ochraceum LE-BIN_3174, the white-rot fungus of the Steccherinaceae family (The Residual Polyporoid clade, Polyporales, Basidiomycota).</title>
        <authorList>
            <person name="Fedorova T.V."/>
            <person name="Glazunova O.A."/>
            <person name="Landesman E.O."/>
            <person name="Moiseenko K.V."/>
            <person name="Psurtseva N.V."/>
            <person name="Savinova O.S."/>
            <person name="Shakhova N.V."/>
            <person name="Tyazhelova T.V."/>
            <person name="Vasina D.V."/>
        </authorList>
    </citation>
    <scope>NUCLEOTIDE SEQUENCE [LARGE SCALE GENOMIC DNA]</scope>
    <source>
        <strain evidence="2 3">LE-BIN_3174</strain>
    </source>
</reference>
<feature type="region of interest" description="Disordered" evidence="1">
    <location>
        <begin position="344"/>
        <end position="396"/>
    </location>
</feature>
<feature type="compositionally biased region" description="Low complexity" evidence="1">
    <location>
        <begin position="377"/>
        <end position="396"/>
    </location>
</feature>
<dbReference type="AlphaFoldDB" id="A0A4R0R117"/>
<feature type="region of interest" description="Disordered" evidence="1">
    <location>
        <begin position="1"/>
        <end position="20"/>
    </location>
</feature>
<feature type="compositionally biased region" description="Basic and acidic residues" evidence="1">
    <location>
        <begin position="360"/>
        <end position="373"/>
    </location>
</feature>
<feature type="region of interest" description="Disordered" evidence="1">
    <location>
        <begin position="33"/>
        <end position="97"/>
    </location>
</feature>
<evidence type="ECO:0000313" key="3">
    <source>
        <dbReference type="Proteomes" id="UP000292702"/>
    </source>
</evidence>
<dbReference type="OrthoDB" id="2804270at2759"/>
<feature type="compositionally biased region" description="Polar residues" evidence="1">
    <location>
        <begin position="41"/>
        <end position="67"/>
    </location>
</feature>
<protein>
    <submittedName>
        <fullName evidence="2">Uncharacterized protein</fullName>
    </submittedName>
</protein>
<organism evidence="2 3">
    <name type="scientific">Steccherinum ochraceum</name>
    <dbReference type="NCBI Taxonomy" id="92696"/>
    <lineage>
        <taxon>Eukaryota</taxon>
        <taxon>Fungi</taxon>
        <taxon>Dikarya</taxon>
        <taxon>Basidiomycota</taxon>
        <taxon>Agaricomycotina</taxon>
        <taxon>Agaricomycetes</taxon>
        <taxon>Polyporales</taxon>
        <taxon>Steccherinaceae</taxon>
        <taxon>Steccherinum</taxon>
    </lineage>
</organism>
<evidence type="ECO:0000256" key="1">
    <source>
        <dbReference type="SAM" id="MobiDB-lite"/>
    </source>
</evidence>
<name>A0A4R0R117_9APHY</name>